<evidence type="ECO:0000256" key="1">
    <source>
        <dbReference type="SAM" id="Phobius"/>
    </source>
</evidence>
<sequence length="87" mass="9818">MEDDPGSEDRRARRVQVRVMALRYLAMVVVGPLATVEELVRYLNNGRLMGREECSVDDWTRQVAVEVAEELGMPVPEVFTCVPLNSP</sequence>
<dbReference type="EMBL" id="JAIWYP010000082">
    <property type="protein sequence ID" value="KAH3690043.1"/>
    <property type="molecule type" value="Genomic_DNA"/>
</dbReference>
<comment type="caution">
    <text evidence="2">The sequence shown here is derived from an EMBL/GenBank/DDBJ whole genome shotgun (WGS) entry which is preliminary data.</text>
</comment>
<feature type="transmembrane region" description="Helical" evidence="1">
    <location>
        <begin position="21"/>
        <end position="43"/>
    </location>
</feature>
<protein>
    <submittedName>
        <fullName evidence="2">Uncharacterized protein</fullName>
    </submittedName>
</protein>
<keyword evidence="1" id="KW-0472">Membrane</keyword>
<keyword evidence="1" id="KW-0812">Transmembrane</keyword>
<proteinExistence type="predicted"/>
<dbReference type="Proteomes" id="UP000828390">
    <property type="component" value="Unassembled WGS sequence"/>
</dbReference>
<accession>A0A9D3XZB4</accession>
<organism evidence="2 3">
    <name type="scientific">Dreissena polymorpha</name>
    <name type="common">Zebra mussel</name>
    <name type="synonym">Mytilus polymorpha</name>
    <dbReference type="NCBI Taxonomy" id="45954"/>
    <lineage>
        <taxon>Eukaryota</taxon>
        <taxon>Metazoa</taxon>
        <taxon>Spiralia</taxon>
        <taxon>Lophotrochozoa</taxon>
        <taxon>Mollusca</taxon>
        <taxon>Bivalvia</taxon>
        <taxon>Autobranchia</taxon>
        <taxon>Heteroconchia</taxon>
        <taxon>Euheterodonta</taxon>
        <taxon>Imparidentia</taxon>
        <taxon>Neoheterodontei</taxon>
        <taxon>Myida</taxon>
        <taxon>Dreissenoidea</taxon>
        <taxon>Dreissenidae</taxon>
        <taxon>Dreissena</taxon>
    </lineage>
</organism>
<keyword evidence="1" id="KW-1133">Transmembrane helix</keyword>
<gene>
    <name evidence="2" type="ORF">DPMN_191790</name>
</gene>
<name>A0A9D3XZB4_DREPO</name>
<keyword evidence="3" id="KW-1185">Reference proteome</keyword>
<reference evidence="2" key="2">
    <citation type="submission" date="2020-11" db="EMBL/GenBank/DDBJ databases">
        <authorList>
            <person name="McCartney M.A."/>
            <person name="Auch B."/>
            <person name="Kono T."/>
            <person name="Mallez S."/>
            <person name="Becker A."/>
            <person name="Gohl D.M."/>
            <person name="Silverstein K.A.T."/>
            <person name="Koren S."/>
            <person name="Bechman K.B."/>
            <person name="Herman A."/>
            <person name="Abrahante J.E."/>
            <person name="Garbe J."/>
        </authorList>
    </citation>
    <scope>NUCLEOTIDE SEQUENCE</scope>
    <source>
        <strain evidence="2">Duluth1</strain>
        <tissue evidence="2">Whole animal</tissue>
    </source>
</reference>
<dbReference type="AlphaFoldDB" id="A0A9D3XZB4"/>
<reference evidence="2" key="1">
    <citation type="journal article" date="2019" name="bioRxiv">
        <title>The Genome of the Zebra Mussel, Dreissena polymorpha: A Resource for Invasive Species Research.</title>
        <authorList>
            <person name="McCartney M.A."/>
            <person name="Auch B."/>
            <person name="Kono T."/>
            <person name="Mallez S."/>
            <person name="Zhang Y."/>
            <person name="Obille A."/>
            <person name="Becker A."/>
            <person name="Abrahante J.E."/>
            <person name="Garbe J."/>
            <person name="Badalamenti J.P."/>
            <person name="Herman A."/>
            <person name="Mangelson H."/>
            <person name="Liachko I."/>
            <person name="Sullivan S."/>
            <person name="Sone E.D."/>
            <person name="Koren S."/>
            <person name="Silverstein K.A.T."/>
            <person name="Beckman K.B."/>
            <person name="Gohl D.M."/>
        </authorList>
    </citation>
    <scope>NUCLEOTIDE SEQUENCE</scope>
    <source>
        <strain evidence="2">Duluth1</strain>
        <tissue evidence="2">Whole animal</tissue>
    </source>
</reference>
<evidence type="ECO:0000313" key="3">
    <source>
        <dbReference type="Proteomes" id="UP000828390"/>
    </source>
</evidence>
<evidence type="ECO:0000313" key="2">
    <source>
        <dbReference type="EMBL" id="KAH3690043.1"/>
    </source>
</evidence>